<evidence type="ECO:0000256" key="1">
    <source>
        <dbReference type="ARBA" id="ARBA00022598"/>
    </source>
</evidence>
<dbReference type="RefSeq" id="WP_057789228.1">
    <property type="nucleotide sequence ID" value="NZ_CANLMS010000015.1"/>
</dbReference>
<dbReference type="Pfam" id="PF02237">
    <property type="entry name" value="BPL_C"/>
    <property type="match status" value="1"/>
</dbReference>
<dbReference type="InterPro" id="IPR045864">
    <property type="entry name" value="aa-tRNA-synth_II/BPL/LPL"/>
</dbReference>
<protein>
    <recommendedName>
        <fullName evidence="6">Bifunctional ligase/repressor BirA</fullName>
    </recommendedName>
    <alternativeName>
        <fullName evidence="6">Biotin operon repressor</fullName>
    </alternativeName>
    <alternativeName>
        <fullName evidence="6">Biotin--[acetyl-CoA-carboxylase] ligase</fullName>
        <ecNumber evidence="6">6.3.4.15</ecNumber>
    </alternativeName>
    <alternativeName>
        <fullName evidence="6">Biotin--protein ligase</fullName>
    </alternativeName>
    <alternativeName>
        <fullName evidence="6">Biotin-[acetyl-CoA carboxylase] synthetase</fullName>
    </alternativeName>
</protein>
<dbReference type="Gene3D" id="3.30.930.10">
    <property type="entry name" value="Bira Bifunctional Protein, Domain 2"/>
    <property type="match status" value="1"/>
</dbReference>
<organism evidence="8 9">
    <name type="scientific">Alteromonas stellipolaris</name>
    <dbReference type="NCBI Taxonomy" id="233316"/>
    <lineage>
        <taxon>Bacteria</taxon>
        <taxon>Pseudomonadati</taxon>
        <taxon>Pseudomonadota</taxon>
        <taxon>Gammaproteobacteria</taxon>
        <taxon>Alteromonadales</taxon>
        <taxon>Alteromonadaceae</taxon>
        <taxon>Alteromonas/Salinimonas group</taxon>
        <taxon>Alteromonas</taxon>
    </lineage>
</organism>
<dbReference type="Gene3D" id="2.30.30.100">
    <property type="match status" value="1"/>
</dbReference>
<keyword evidence="4 6" id="KW-0092">Biotin</keyword>
<dbReference type="SUPFAM" id="SSF55681">
    <property type="entry name" value="Class II aaRS and biotin synthetases"/>
    <property type="match status" value="1"/>
</dbReference>
<dbReference type="EC" id="6.3.4.15" evidence="6"/>
<dbReference type="SUPFAM" id="SSF46785">
    <property type="entry name" value="Winged helix' DNA-binding domain"/>
    <property type="match status" value="1"/>
</dbReference>
<keyword evidence="6" id="KW-0238">DNA-binding</keyword>
<feature type="binding site" evidence="6">
    <location>
        <begin position="125"/>
        <end position="127"/>
    </location>
    <ligand>
        <name>biotin</name>
        <dbReference type="ChEBI" id="CHEBI:57586"/>
    </ligand>
</feature>
<evidence type="ECO:0000313" key="9">
    <source>
        <dbReference type="Proteomes" id="UP001170717"/>
    </source>
</evidence>
<keyword evidence="6" id="KW-0805">Transcription regulation</keyword>
<dbReference type="GeneID" id="83259658"/>
<dbReference type="PROSITE" id="PS51733">
    <property type="entry name" value="BPL_LPL_CATALYTIC"/>
    <property type="match status" value="1"/>
</dbReference>
<dbReference type="GO" id="GO:0005524">
    <property type="term" value="F:ATP binding"/>
    <property type="evidence" value="ECO:0007669"/>
    <property type="project" value="UniProtKB-UniRule"/>
</dbReference>
<accession>A0AAW7Z726</accession>
<dbReference type="Gene3D" id="1.10.10.10">
    <property type="entry name" value="Winged helix-like DNA-binding domain superfamily/Winged helix DNA-binding domain"/>
    <property type="match status" value="1"/>
</dbReference>
<proteinExistence type="inferred from homology"/>
<dbReference type="Pfam" id="PF08279">
    <property type="entry name" value="HTH_11"/>
    <property type="match status" value="1"/>
</dbReference>
<dbReference type="GO" id="GO:0004077">
    <property type="term" value="F:biotin--[biotin carboxyl-carrier protein] ligase activity"/>
    <property type="evidence" value="ECO:0007669"/>
    <property type="project" value="UniProtKB-UniRule"/>
</dbReference>
<comment type="similarity">
    <text evidence="6">Belongs to the biotin--protein ligase family.</text>
</comment>
<evidence type="ECO:0000256" key="5">
    <source>
        <dbReference type="ARBA" id="ARBA00047846"/>
    </source>
</evidence>
<comment type="caution">
    <text evidence="8">The sequence shown here is derived from an EMBL/GenBank/DDBJ whole genome shotgun (WGS) entry which is preliminary data.</text>
</comment>
<sequence>MRQASKSVRKHILALLSDGHFHSGETIAQQVGLSRTAVAGHISQLSDWGLDVFKVKGKGYRLERGFALLNAESIKKHLGNTKRAMIDVESVLPSTNTEMKKRIANARHELADGDAIFAEIQTAGRGRHGRTWLAPIGGSLTFSMYWSFPDGYQSMAGLSLMVGLAVCEALKDFGVDDAELKWPNDIYLQGKKLAGILIEVEGQIGATAHSVIGIGLNVCVPDSQYDVGQPHSDLTSYLGHTPDRNSLAAAIIKSLWALLPKFTQQGFGPFAPHWEALDLYADKRIVLQMGEKRFSGIDRGVDASGALLVETQDGITRFHGGEVSLRGNR</sequence>
<gene>
    <name evidence="6 8" type="primary">birA</name>
    <name evidence="8" type="ORF">Q4527_20035</name>
</gene>
<feature type="binding site" evidence="6">
    <location>
        <position position="121"/>
    </location>
    <ligand>
        <name>biotin</name>
        <dbReference type="ChEBI" id="CHEBI:57586"/>
    </ligand>
</feature>
<dbReference type="CDD" id="cd16442">
    <property type="entry name" value="BPL"/>
    <property type="match status" value="1"/>
</dbReference>
<dbReference type="PANTHER" id="PTHR12835">
    <property type="entry name" value="BIOTIN PROTEIN LIGASE"/>
    <property type="match status" value="1"/>
</dbReference>
<dbReference type="Proteomes" id="UP001170717">
    <property type="component" value="Unassembled WGS sequence"/>
</dbReference>
<dbReference type="GO" id="GO:0003677">
    <property type="term" value="F:DNA binding"/>
    <property type="evidence" value="ECO:0007669"/>
    <property type="project" value="UniProtKB-UniRule"/>
</dbReference>
<dbReference type="InterPro" id="IPR036388">
    <property type="entry name" value="WH-like_DNA-bd_sf"/>
</dbReference>
<evidence type="ECO:0000256" key="3">
    <source>
        <dbReference type="ARBA" id="ARBA00022840"/>
    </source>
</evidence>
<comment type="catalytic activity">
    <reaction evidence="5 6">
        <text>biotin + L-lysyl-[protein] + ATP = N(6)-biotinyl-L-lysyl-[protein] + AMP + diphosphate + H(+)</text>
        <dbReference type="Rhea" id="RHEA:11756"/>
        <dbReference type="Rhea" id="RHEA-COMP:9752"/>
        <dbReference type="Rhea" id="RHEA-COMP:10505"/>
        <dbReference type="ChEBI" id="CHEBI:15378"/>
        <dbReference type="ChEBI" id="CHEBI:29969"/>
        <dbReference type="ChEBI" id="CHEBI:30616"/>
        <dbReference type="ChEBI" id="CHEBI:33019"/>
        <dbReference type="ChEBI" id="CHEBI:57586"/>
        <dbReference type="ChEBI" id="CHEBI:83144"/>
        <dbReference type="ChEBI" id="CHEBI:456215"/>
        <dbReference type="EC" id="6.3.4.15"/>
    </reaction>
</comment>
<evidence type="ECO:0000256" key="2">
    <source>
        <dbReference type="ARBA" id="ARBA00022741"/>
    </source>
</evidence>
<dbReference type="PANTHER" id="PTHR12835:SF5">
    <property type="entry name" value="BIOTIN--PROTEIN LIGASE"/>
    <property type="match status" value="1"/>
</dbReference>
<dbReference type="InterPro" id="IPR030855">
    <property type="entry name" value="Bifunct_BirA"/>
</dbReference>
<dbReference type="HAMAP" id="MF_00978">
    <property type="entry name" value="Bifunct_BirA"/>
    <property type="match status" value="1"/>
</dbReference>
<feature type="binding site" evidence="6">
    <location>
        <begin position="94"/>
        <end position="96"/>
    </location>
    <ligand>
        <name>biotin</name>
        <dbReference type="ChEBI" id="CHEBI:57586"/>
    </ligand>
</feature>
<dbReference type="InterPro" id="IPR013196">
    <property type="entry name" value="HTH_11"/>
</dbReference>
<dbReference type="AlphaFoldDB" id="A0AAW7Z726"/>
<dbReference type="InterPro" id="IPR008988">
    <property type="entry name" value="Transcriptional_repressor_C"/>
</dbReference>
<keyword evidence="6" id="KW-0804">Transcription</keyword>
<dbReference type="InterPro" id="IPR036390">
    <property type="entry name" value="WH_DNA-bd_sf"/>
</dbReference>
<dbReference type="Pfam" id="PF03099">
    <property type="entry name" value="BPL_LplA_LipB"/>
    <property type="match status" value="1"/>
</dbReference>
<dbReference type="GO" id="GO:0005737">
    <property type="term" value="C:cytoplasm"/>
    <property type="evidence" value="ECO:0007669"/>
    <property type="project" value="TreeGrafter"/>
</dbReference>
<dbReference type="SUPFAM" id="SSF50037">
    <property type="entry name" value="C-terminal domain of transcriptional repressors"/>
    <property type="match status" value="1"/>
</dbReference>
<dbReference type="GO" id="GO:0006355">
    <property type="term" value="P:regulation of DNA-templated transcription"/>
    <property type="evidence" value="ECO:0007669"/>
    <property type="project" value="UniProtKB-UniRule"/>
</dbReference>
<dbReference type="InterPro" id="IPR004143">
    <property type="entry name" value="BPL_LPL_catalytic"/>
</dbReference>
<evidence type="ECO:0000313" key="8">
    <source>
        <dbReference type="EMBL" id="MDO6579695.1"/>
    </source>
</evidence>
<feature type="domain" description="BPL/LPL catalytic" evidence="7">
    <location>
        <begin position="79"/>
        <end position="263"/>
    </location>
</feature>
<evidence type="ECO:0000256" key="4">
    <source>
        <dbReference type="ARBA" id="ARBA00023267"/>
    </source>
</evidence>
<keyword evidence="1 6" id="KW-0436">Ligase</keyword>
<dbReference type="NCBIfam" id="NF008847">
    <property type="entry name" value="PRK11886.1-2"/>
    <property type="match status" value="1"/>
</dbReference>
<reference evidence="8" key="1">
    <citation type="submission" date="2023-07" db="EMBL/GenBank/DDBJ databases">
        <title>Genome content predicts the carbon catabolic preferences of heterotrophic bacteria.</title>
        <authorList>
            <person name="Gralka M."/>
        </authorList>
    </citation>
    <scope>NUCLEOTIDE SEQUENCE</scope>
    <source>
        <strain evidence="8">F2M12</strain>
    </source>
</reference>
<comment type="function">
    <text evidence="6">Acts both as a biotin--[acetyl-CoA-carboxylase] ligase and a biotin-operon repressor. In the presence of ATP, BirA activates biotin to form the BirA-biotinyl-5'-adenylate (BirA-bio-5'-AMP or holoBirA) complex. HoloBirA can either transfer the biotinyl moiety to the biotin carboxyl carrier protein (BCCP) subunit of acetyl-CoA carboxylase, or bind to the biotin operator site and inhibit transcription of the operon.</text>
</comment>
<name>A0AAW7Z726_9ALTE</name>
<keyword evidence="3 6" id="KW-0067">ATP-binding</keyword>
<keyword evidence="6" id="KW-0678">Repressor</keyword>
<evidence type="ECO:0000259" key="7">
    <source>
        <dbReference type="PROSITE" id="PS51733"/>
    </source>
</evidence>
<feature type="DNA-binding region" description="H-T-H motif" evidence="6">
    <location>
        <begin position="24"/>
        <end position="43"/>
    </location>
</feature>
<feature type="binding site" evidence="6">
    <location>
        <position position="192"/>
    </location>
    <ligand>
        <name>biotin</name>
        <dbReference type="ChEBI" id="CHEBI:57586"/>
    </ligand>
</feature>
<dbReference type="EMBL" id="JAUOQI010000031">
    <property type="protein sequence ID" value="MDO6579695.1"/>
    <property type="molecule type" value="Genomic_DNA"/>
</dbReference>
<keyword evidence="2 6" id="KW-0547">Nucleotide-binding</keyword>
<dbReference type="InterPro" id="IPR003142">
    <property type="entry name" value="BPL_C"/>
</dbReference>
<dbReference type="NCBIfam" id="TIGR00121">
    <property type="entry name" value="birA_ligase"/>
    <property type="match status" value="1"/>
</dbReference>
<dbReference type="InterPro" id="IPR004408">
    <property type="entry name" value="Biotin_CoA_COase_ligase"/>
</dbReference>
<evidence type="ECO:0000256" key="6">
    <source>
        <dbReference type="HAMAP-Rule" id="MF_00978"/>
    </source>
</evidence>